<evidence type="ECO:0000256" key="3">
    <source>
        <dbReference type="ARBA" id="ARBA00022989"/>
    </source>
</evidence>
<protein>
    <submittedName>
        <fullName evidence="6">LrgB family protein</fullName>
    </submittedName>
</protein>
<keyword evidence="2 5" id="KW-0812">Transmembrane</keyword>
<organism evidence="6 7">
    <name type="scientific">Ochrobactrum quorumnocens</name>
    <dbReference type="NCBI Taxonomy" id="271865"/>
    <lineage>
        <taxon>Bacteria</taxon>
        <taxon>Pseudomonadati</taxon>
        <taxon>Pseudomonadota</taxon>
        <taxon>Alphaproteobacteria</taxon>
        <taxon>Hyphomicrobiales</taxon>
        <taxon>Brucellaceae</taxon>
        <taxon>Brucella/Ochrobactrum group</taxon>
        <taxon>Ochrobactrum</taxon>
    </lineage>
</organism>
<comment type="subcellular location">
    <subcellularLocation>
        <location evidence="1">Membrane</location>
        <topology evidence="1">Multi-pass membrane protein</topology>
    </subcellularLocation>
</comment>
<evidence type="ECO:0000256" key="4">
    <source>
        <dbReference type="ARBA" id="ARBA00023136"/>
    </source>
</evidence>
<evidence type="ECO:0000256" key="2">
    <source>
        <dbReference type="ARBA" id="ARBA00022692"/>
    </source>
</evidence>
<dbReference type="PANTHER" id="PTHR30249">
    <property type="entry name" value="PUTATIVE SEROTONIN TRANSPORTER"/>
    <property type="match status" value="1"/>
</dbReference>
<evidence type="ECO:0000313" key="7">
    <source>
        <dbReference type="Proteomes" id="UP000327108"/>
    </source>
</evidence>
<feature type="transmembrane region" description="Helical" evidence="5">
    <location>
        <begin position="12"/>
        <end position="34"/>
    </location>
</feature>
<feature type="transmembrane region" description="Helical" evidence="5">
    <location>
        <begin position="102"/>
        <end position="122"/>
    </location>
</feature>
<evidence type="ECO:0000256" key="5">
    <source>
        <dbReference type="SAM" id="Phobius"/>
    </source>
</evidence>
<reference evidence="6 7" key="1">
    <citation type="submission" date="2019-09" db="EMBL/GenBank/DDBJ databases">
        <title>Biological control of the noxious weed angled onion (Allium triquetrum) thwarted by endophytic bacteria in Victoria, Australia.</title>
        <authorList>
            <person name="Tehranchian P."/>
            <person name="Adair R.J."/>
            <person name="Van T.H."/>
            <person name="Morrison P.D."/>
            <person name="Williams H."/>
            <person name="Lawrie A.C."/>
        </authorList>
    </citation>
    <scope>NUCLEOTIDE SEQUENCE [LARGE SCALE GENOMIC DNA]</scope>
    <source>
        <strain evidence="6 7">RPTAtOch1</strain>
    </source>
</reference>
<feature type="transmembrane region" description="Helical" evidence="5">
    <location>
        <begin position="41"/>
        <end position="60"/>
    </location>
</feature>
<evidence type="ECO:0000256" key="1">
    <source>
        <dbReference type="ARBA" id="ARBA00004141"/>
    </source>
</evidence>
<proteinExistence type="predicted"/>
<dbReference type="Proteomes" id="UP000327108">
    <property type="component" value="Unassembled WGS sequence"/>
</dbReference>
<keyword evidence="3 5" id="KW-1133">Transmembrane helix</keyword>
<name>A0A5N1JT92_9HYPH</name>
<keyword evidence="7" id="KW-1185">Reference proteome</keyword>
<dbReference type="InterPro" id="IPR007300">
    <property type="entry name" value="CidB/LrgB"/>
</dbReference>
<dbReference type="GO" id="GO:0016020">
    <property type="term" value="C:membrane"/>
    <property type="evidence" value="ECO:0007669"/>
    <property type="project" value="UniProtKB-SubCell"/>
</dbReference>
<feature type="transmembrane region" description="Helical" evidence="5">
    <location>
        <begin position="72"/>
        <end position="90"/>
    </location>
</feature>
<accession>A0A5N1JT92</accession>
<feature type="transmembrane region" description="Helical" evidence="5">
    <location>
        <begin position="214"/>
        <end position="235"/>
    </location>
</feature>
<dbReference type="AlphaFoldDB" id="A0A5N1JT92"/>
<keyword evidence="4 5" id="KW-0472">Membrane</keyword>
<feature type="transmembrane region" description="Helical" evidence="5">
    <location>
        <begin position="158"/>
        <end position="178"/>
    </location>
</feature>
<comment type="caution">
    <text evidence="6">The sequence shown here is derived from an EMBL/GenBank/DDBJ whole genome shotgun (WGS) entry which is preliminary data.</text>
</comment>
<dbReference type="EMBL" id="VYXQ01000012">
    <property type="protein sequence ID" value="KAA9367412.1"/>
    <property type="molecule type" value="Genomic_DNA"/>
</dbReference>
<dbReference type="Pfam" id="PF04172">
    <property type="entry name" value="LrgB"/>
    <property type="match status" value="1"/>
</dbReference>
<sequence length="242" mass="25567">MFLDGCGAPVDNMISSVAWLSLTIAIWLICVALAKRLPYLLIGNPLVLGIVSICLLLHFWGEDAQTYLKAVYPLTFFVGLATVALAIPLWQQRVLISNNASAMFIATLITTVSGIGTAWLIGAMLGLSGSEFASIAPKMTTLAVALPLSTATGGWESLTILGVMCNGVGGVIISEPAWRLFGKTLKSEDKAFALGITSHAMGIARALSISPYTVAFASCGMLFSALMTTALYAAFELWQALI</sequence>
<gene>
    <name evidence="6" type="ORF">F3W84_13410</name>
</gene>
<evidence type="ECO:0000313" key="6">
    <source>
        <dbReference type="EMBL" id="KAA9367412.1"/>
    </source>
</evidence>
<dbReference type="PANTHER" id="PTHR30249:SF0">
    <property type="entry name" value="PLASTIDAL GLYCOLATE_GLYCERATE TRANSLOCATOR 1, CHLOROPLASTIC"/>
    <property type="match status" value="1"/>
</dbReference>